<dbReference type="Gene3D" id="3.90.550.10">
    <property type="entry name" value="Spore Coat Polysaccharide Biosynthesis Protein SpsA, Chain A"/>
    <property type="match status" value="1"/>
</dbReference>
<evidence type="ECO:0000313" key="2">
    <source>
        <dbReference type="Proteomes" id="UP000437131"/>
    </source>
</evidence>
<dbReference type="Proteomes" id="UP000437131">
    <property type="component" value="Unassembled WGS sequence"/>
</dbReference>
<dbReference type="AlphaFoldDB" id="A0A844GZE3"/>
<evidence type="ECO:0000313" key="1">
    <source>
        <dbReference type="EMBL" id="MTF40361.1"/>
    </source>
</evidence>
<dbReference type="EMBL" id="WMIA01000026">
    <property type="protein sequence ID" value="MTF40361.1"/>
    <property type="molecule type" value="Genomic_DNA"/>
</dbReference>
<comment type="caution">
    <text evidence="1">The sequence shown here is derived from an EMBL/GenBank/DDBJ whole genome shotgun (WGS) entry which is preliminary data.</text>
</comment>
<dbReference type="SUPFAM" id="SSF53448">
    <property type="entry name" value="Nucleotide-diphospho-sugar transferases"/>
    <property type="match status" value="1"/>
</dbReference>
<name>A0A844GZE3_9CHRO</name>
<reference evidence="1 2" key="1">
    <citation type="submission" date="2019-11" db="EMBL/GenBank/DDBJ databases">
        <title>Isolation of a new High Light Tolerant Cyanobacteria.</title>
        <authorList>
            <person name="Dobson Z."/>
            <person name="Vaughn N."/>
            <person name="Vaughn M."/>
            <person name="Fromme P."/>
            <person name="Mazor Y."/>
        </authorList>
    </citation>
    <scope>NUCLEOTIDE SEQUENCE [LARGE SCALE GENOMIC DNA]</scope>
    <source>
        <strain evidence="1 2">0216</strain>
    </source>
</reference>
<proteinExistence type="predicted"/>
<dbReference type="InterPro" id="IPR029044">
    <property type="entry name" value="Nucleotide-diphossugar_trans"/>
</dbReference>
<organism evidence="1 2">
    <name type="scientific">Cyanobacterium aponinum 0216</name>
    <dbReference type="NCBI Taxonomy" id="2676140"/>
    <lineage>
        <taxon>Bacteria</taxon>
        <taxon>Bacillati</taxon>
        <taxon>Cyanobacteriota</taxon>
        <taxon>Cyanophyceae</taxon>
        <taxon>Oscillatoriophycideae</taxon>
        <taxon>Chroococcales</taxon>
        <taxon>Geminocystaceae</taxon>
        <taxon>Cyanobacterium</taxon>
    </lineage>
</organism>
<protein>
    <submittedName>
        <fullName evidence="1">Glucosyl-3-phosphoglycerate synthase</fullName>
    </submittedName>
</protein>
<dbReference type="RefSeq" id="WP_155084561.1">
    <property type="nucleotide sequence ID" value="NZ_WMIA01000026.1"/>
</dbReference>
<sequence length="400" mass="46337">MDYKQELITTIHDFGCDINELELKLIDLTKETKTVVLIPALYEEIKRPALHIIRQELGKCQFVQTVIICVYAKTIEEYRETVQFFKFLPQKTYIFWENGQRITNILECLRAKDLDLMRYKGKGKAVWLGLGLATLAGEAIALHDADIITYDKSYPLKLLYPLVEKEFGIAFNKAYYARIGENSRNLNGRAVRLFVTPLLSALTDMFGYQNYLRYLNAFRYPLSGEFALNSDLALNIRIPANWGLEIGLLAEVYRNVAEKRISQIDLGIFDHKHQKIGKSTNEGLQKMCLDILRSLFRTLTETEQVIITRDHIHALRIKYRREAQDYTRQYSLDARFNGLSYDRHQEEVIIEIFQQVIGESGEYFFADPSGALIPDWTRALAVMPDLREQLQKAVNEDSQI</sequence>
<accession>A0A844GZE3</accession>
<gene>
    <name evidence="1" type="ORF">GGC33_15695</name>
</gene>